<evidence type="ECO:0000259" key="7">
    <source>
        <dbReference type="Pfam" id="PF00005"/>
    </source>
</evidence>
<dbReference type="PANTHER" id="PTHR43499:SF1">
    <property type="entry name" value="ABC TRANSPORTER I FAMILY MEMBER 1"/>
    <property type="match status" value="1"/>
</dbReference>
<keyword evidence="4" id="KW-0067">ATP-binding</keyword>
<keyword evidence="5" id="KW-1278">Translocase</keyword>
<dbReference type="GO" id="GO:0016887">
    <property type="term" value="F:ATP hydrolysis activity"/>
    <property type="evidence" value="ECO:0007669"/>
    <property type="project" value="InterPro"/>
</dbReference>
<evidence type="ECO:0000256" key="4">
    <source>
        <dbReference type="ARBA" id="ARBA00022840"/>
    </source>
</evidence>
<accession>A0A238H4P0</accession>
<dbReference type="SUPFAM" id="SSF52540">
    <property type="entry name" value="P-loop containing nucleoside triphosphate hydrolases"/>
    <property type="match status" value="1"/>
</dbReference>
<evidence type="ECO:0000313" key="8">
    <source>
        <dbReference type="EMBL" id="SMG00236.1"/>
    </source>
</evidence>
<gene>
    <name evidence="8" type="ORF">BSIN_3304</name>
</gene>
<dbReference type="EMBL" id="FXAN01000051">
    <property type="protein sequence ID" value="SMG00236.1"/>
    <property type="molecule type" value="Genomic_DNA"/>
</dbReference>
<dbReference type="NCBIfam" id="TIGR01189">
    <property type="entry name" value="ccmA"/>
    <property type="match status" value="1"/>
</dbReference>
<evidence type="ECO:0000256" key="5">
    <source>
        <dbReference type="ARBA" id="ARBA00022967"/>
    </source>
</evidence>
<organism evidence="8 9">
    <name type="scientific">Burkholderia singularis</name>
    <dbReference type="NCBI Taxonomy" id="1503053"/>
    <lineage>
        <taxon>Bacteria</taxon>
        <taxon>Pseudomonadati</taxon>
        <taxon>Pseudomonadota</taxon>
        <taxon>Betaproteobacteria</taxon>
        <taxon>Burkholderiales</taxon>
        <taxon>Burkholderiaceae</taxon>
        <taxon>Burkholderia</taxon>
        <taxon>pseudomallei group</taxon>
    </lineage>
</organism>
<dbReference type="GO" id="GO:0022857">
    <property type="term" value="F:transmembrane transporter activity"/>
    <property type="evidence" value="ECO:0007669"/>
    <property type="project" value="InterPro"/>
</dbReference>
<dbReference type="Proteomes" id="UP000198460">
    <property type="component" value="Unassembled WGS sequence"/>
</dbReference>
<dbReference type="PANTHER" id="PTHR43499">
    <property type="entry name" value="ABC TRANSPORTER I FAMILY MEMBER 1"/>
    <property type="match status" value="1"/>
</dbReference>
<keyword evidence="2" id="KW-0547">Nucleotide-binding</keyword>
<dbReference type="AlphaFoldDB" id="A0A238H4P0"/>
<sequence>MWVRGHNGSGKTSLLKLAAGLSLPETGQISWGGVPVRQADSFRRQLIYVAHSNALKEDLTVSEALTFLLRIHDRPSDNLTVHAALQAWDLQSQHNAMVRTLSQGQRRRVTLARLTADDRPSLWILDEPFDALDTDGVARLCDTLHKHASCGGTTLLTSHQAVDIGMLRPKEINLDRYC</sequence>
<dbReference type="Pfam" id="PF00005">
    <property type="entry name" value="ABC_tran"/>
    <property type="match status" value="1"/>
</dbReference>
<dbReference type="GO" id="GO:0005524">
    <property type="term" value="F:ATP binding"/>
    <property type="evidence" value="ECO:0007669"/>
    <property type="project" value="UniProtKB-KW"/>
</dbReference>
<evidence type="ECO:0000256" key="6">
    <source>
        <dbReference type="ARBA" id="ARBA00023136"/>
    </source>
</evidence>
<dbReference type="InterPro" id="IPR003439">
    <property type="entry name" value="ABC_transporter-like_ATP-bd"/>
</dbReference>
<keyword evidence="1" id="KW-0813">Transport</keyword>
<evidence type="ECO:0000256" key="3">
    <source>
        <dbReference type="ARBA" id="ARBA00022748"/>
    </source>
</evidence>
<dbReference type="InterPro" id="IPR005895">
    <property type="entry name" value="ABC_transptr_haem_export_CcmA"/>
</dbReference>
<dbReference type="InterPro" id="IPR027417">
    <property type="entry name" value="P-loop_NTPase"/>
</dbReference>
<protein>
    <submittedName>
        <fullName evidence="8">ABC transporter involved in cytochrome c biogenesis, ATPase component CcmA</fullName>
    </submittedName>
</protein>
<keyword evidence="6" id="KW-0472">Membrane</keyword>
<proteinExistence type="predicted"/>
<evidence type="ECO:0000256" key="1">
    <source>
        <dbReference type="ARBA" id="ARBA00022448"/>
    </source>
</evidence>
<evidence type="ECO:0000313" key="9">
    <source>
        <dbReference type="Proteomes" id="UP000198460"/>
    </source>
</evidence>
<reference evidence="8 9" key="1">
    <citation type="submission" date="2017-04" db="EMBL/GenBank/DDBJ databases">
        <authorList>
            <person name="Afonso C.L."/>
            <person name="Miller P.J."/>
            <person name="Scott M.A."/>
            <person name="Spackman E."/>
            <person name="Goraichik I."/>
            <person name="Dimitrov K.M."/>
            <person name="Suarez D.L."/>
            <person name="Swayne D.E."/>
        </authorList>
    </citation>
    <scope>NUCLEOTIDE SEQUENCE [LARGE SCALE GENOMIC DNA]</scope>
    <source>
        <strain evidence="8">LMG 28154</strain>
    </source>
</reference>
<name>A0A238H4P0_9BURK</name>
<evidence type="ECO:0000256" key="2">
    <source>
        <dbReference type="ARBA" id="ARBA00022741"/>
    </source>
</evidence>
<feature type="domain" description="ABC transporter" evidence="7">
    <location>
        <begin position="4"/>
        <end position="129"/>
    </location>
</feature>
<keyword evidence="3" id="KW-0201">Cytochrome c-type biogenesis</keyword>
<dbReference type="Gene3D" id="3.40.50.300">
    <property type="entry name" value="P-loop containing nucleotide triphosphate hydrolases"/>
    <property type="match status" value="1"/>
</dbReference>
<dbReference type="GO" id="GO:0017004">
    <property type="term" value="P:cytochrome complex assembly"/>
    <property type="evidence" value="ECO:0007669"/>
    <property type="project" value="UniProtKB-KW"/>
</dbReference>